<evidence type="ECO:0000256" key="1">
    <source>
        <dbReference type="SAM" id="MobiDB-lite"/>
    </source>
</evidence>
<protein>
    <recommendedName>
        <fullName evidence="4">Myb-like domain-containing protein</fullName>
    </recommendedName>
</protein>
<organism evidence="2 3">
    <name type="scientific">Orbilia brochopaga</name>
    <dbReference type="NCBI Taxonomy" id="3140254"/>
    <lineage>
        <taxon>Eukaryota</taxon>
        <taxon>Fungi</taxon>
        <taxon>Dikarya</taxon>
        <taxon>Ascomycota</taxon>
        <taxon>Pezizomycotina</taxon>
        <taxon>Orbiliomycetes</taxon>
        <taxon>Orbiliales</taxon>
        <taxon>Orbiliaceae</taxon>
        <taxon>Orbilia</taxon>
    </lineage>
</organism>
<reference evidence="2 3" key="1">
    <citation type="submission" date="2019-10" db="EMBL/GenBank/DDBJ databases">
        <authorList>
            <person name="Palmer J.M."/>
        </authorList>
    </citation>
    <scope>NUCLEOTIDE SEQUENCE [LARGE SCALE GENOMIC DNA]</scope>
    <source>
        <strain evidence="2 3">TWF696</strain>
    </source>
</reference>
<proteinExistence type="predicted"/>
<gene>
    <name evidence="2" type="ORF">TWF696_001590</name>
</gene>
<feature type="compositionally biased region" description="Gly residues" evidence="1">
    <location>
        <begin position="260"/>
        <end position="274"/>
    </location>
</feature>
<evidence type="ECO:0000313" key="2">
    <source>
        <dbReference type="EMBL" id="KAK6338119.1"/>
    </source>
</evidence>
<name>A0AAV9UBG8_9PEZI</name>
<feature type="compositionally biased region" description="Basic and acidic residues" evidence="1">
    <location>
        <begin position="65"/>
        <end position="90"/>
    </location>
</feature>
<sequence length="282" mass="30915">MAFKPNEDIDIAAFGRPKLPTPPLSDNGENGSEDGGVTALGDLQIDGDGQDDGNVDIEEPDDEETSAKDVEPEDVKTEDDLQKSTVEEKPTRKRGRPKSTDKLPAAKAPKKPKPAPKDTKPKKEADSSNTTPQPPKRGRAAGTTLADTTFTPEQDAYLRELFTSGGDGKRLKRKEIHMAFEDRFQTGRSENTIRFRWYKLKEEAIVLSAEEETTLKNAIKTVETDKAQAVLDIYTQKGGESFTKLTQAFVWKKIAEWGTDGSGNGKKQSAGGGCKQEDGRDE</sequence>
<comment type="caution">
    <text evidence="2">The sequence shown here is derived from an EMBL/GenBank/DDBJ whole genome shotgun (WGS) entry which is preliminary data.</text>
</comment>
<feature type="compositionally biased region" description="Acidic residues" evidence="1">
    <location>
        <begin position="48"/>
        <end position="64"/>
    </location>
</feature>
<feature type="region of interest" description="Disordered" evidence="1">
    <location>
        <begin position="1"/>
        <end position="152"/>
    </location>
</feature>
<evidence type="ECO:0008006" key="4">
    <source>
        <dbReference type="Google" id="ProtNLM"/>
    </source>
</evidence>
<dbReference type="EMBL" id="JAVHNQ010000010">
    <property type="protein sequence ID" value="KAK6338119.1"/>
    <property type="molecule type" value="Genomic_DNA"/>
</dbReference>
<evidence type="ECO:0000313" key="3">
    <source>
        <dbReference type="Proteomes" id="UP001375240"/>
    </source>
</evidence>
<keyword evidence="3" id="KW-1185">Reference proteome</keyword>
<dbReference type="Proteomes" id="UP001375240">
    <property type="component" value="Unassembled WGS sequence"/>
</dbReference>
<feature type="region of interest" description="Disordered" evidence="1">
    <location>
        <begin position="257"/>
        <end position="282"/>
    </location>
</feature>
<dbReference type="AlphaFoldDB" id="A0AAV9UBG8"/>
<accession>A0AAV9UBG8</accession>
<feature type="compositionally biased region" description="Basic and acidic residues" evidence="1">
    <location>
        <begin position="115"/>
        <end position="126"/>
    </location>
</feature>